<evidence type="ECO:0000256" key="1">
    <source>
        <dbReference type="SAM" id="MobiDB-lite"/>
    </source>
</evidence>
<name>E4XE03_OIKDI</name>
<accession>E4XE03</accession>
<gene>
    <name evidence="2" type="ORF">GSOID_T00008403001</name>
</gene>
<dbReference type="InParanoid" id="E4XE03"/>
<sequence>MLIFVRPLNAPSSGNSPRKPEFHSIYILWTTIVNECARWDFVSPLEVDYSDFEGVDEPESLSDCFNFYFYHDSGAKMTIAECQNIVNLKLFPTQKTTTTTTRSTTSKATTRTEAKTTTHVTTTSTTQKSTTSKAHPTKPSTTKKITTTSMMSEWTTKRVSRKKSSSSIDSISSPTPVDKTFDGIVDFDFGNLVILSPVIPKVETPDQNSVVIRTDPPTQPSKKNCRLKCGHGGKCVKKGKLEFCECPEERSHALAPPIGKCVKNLKKFCKRGVHSTETVEGVGKQNTCQCDENMRFNPATFTCEEEVAVRAKCSESCSARDPVRTYAPCCRQLDIWIRRHKWKGRTLSLWGAWSSCDQKSCTKTRRYEQKYCFRQVGWCPLYS</sequence>
<dbReference type="EMBL" id="FN653040">
    <property type="protein sequence ID" value="CBY19392.1"/>
    <property type="molecule type" value="Genomic_DNA"/>
</dbReference>
<organism evidence="2 3">
    <name type="scientific">Oikopleura dioica</name>
    <name type="common">Tunicate</name>
    <dbReference type="NCBI Taxonomy" id="34765"/>
    <lineage>
        <taxon>Eukaryota</taxon>
        <taxon>Metazoa</taxon>
        <taxon>Chordata</taxon>
        <taxon>Tunicata</taxon>
        <taxon>Appendicularia</taxon>
        <taxon>Copelata</taxon>
        <taxon>Oikopleuridae</taxon>
        <taxon>Oikopleura</taxon>
    </lineage>
</organism>
<reference evidence="2 3" key="1">
    <citation type="journal article" date="2010" name="Science">
        <title>Plasticity of animal genome architecture unmasked by rapid evolution of a pelagic tunicate.</title>
        <authorList>
            <person name="Denoeud F."/>
            <person name="Henriet S."/>
            <person name="Mungpakdee S."/>
            <person name="Aury J.M."/>
            <person name="Da Silva C."/>
            <person name="Brinkmann H."/>
            <person name="Mikhaleva J."/>
            <person name="Olsen L.C."/>
            <person name="Jubin C."/>
            <person name="Canestro C."/>
            <person name="Bouquet J.M."/>
            <person name="Danks G."/>
            <person name="Poulain J."/>
            <person name="Campsteijn C."/>
            <person name="Adamski M."/>
            <person name="Cross I."/>
            <person name="Yadetie F."/>
            <person name="Muffato M."/>
            <person name="Louis A."/>
            <person name="Butcher S."/>
            <person name="Tsagkogeorga G."/>
            <person name="Konrad A."/>
            <person name="Singh S."/>
            <person name="Jensen M.F."/>
            <person name="Cong E.H."/>
            <person name="Eikeseth-Otteraa H."/>
            <person name="Noel B."/>
            <person name="Anthouard V."/>
            <person name="Porcel B.M."/>
            <person name="Kachouri-Lafond R."/>
            <person name="Nishino A."/>
            <person name="Ugolini M."/>
            <person name="Chourrout P."/>
            <person name="Nishida H."/>
            <person name="Aasland R."/>
            <person name="Huzurbazar S."/>
            <person name="Westhof E."/>
            <person name="Delsuc F."/>
            <person name="Lehrach H."/>
            <person name="Reinhardt R."/>
            <person name="Weissenbach J."/>
            <person name="Roy S.W."/>
            <person name="Artiguenave F."/>
            <person name="Postlethwait J.H."/>
            <person name="Manak J.R."/>
            <person name="Thompson E.M."/>
            <person name="Jaillon O."/>
            <person name="Du Pasquier L."/>
            <person name="Boudinot P."/>
            <person name="Liberles D.A."/>
            <person name="Volff J.N."/>
            <person name="Philippe H."/>
            <person name="Lenhard B."/>
            <person name="Roest Crollius H."/>
            <person name="Wincker P."/>
            <person name="Chourrout D."/>
        </authorList>
    </citation>
    <scope>NUCLEOTIDE SEQUENCE [LARGE SCALE GENOMIC DNA]</scope>
</reference>
<protein>
    <submittedName>
        <fullName evidence="2">Uncharacterized protein</fullName>
    </submittedName>
</protein>
<dbReference type="Proteomes" id="UP000001307">
    <property type="component" value="Unassembled WGS sequence"/>
</dbReference>
<keyword evidence="3" id="KW-1185">Reference proteome</keyword>
<feature type="region of interest" description="Disordered" evidence="1">
    <location>
        <begin position="97"/>
        <end position="173"/>
    </location>
</feature>
<dbReference type="AlphaFoldDB" id="E4XE03"/>
<evidence type="ECO:0000313" key="2">
    <source>
        <dbReference type="EMBL" id="CBY19392.1"/>
    </source>
</evidence>
<evidence type="ECO:0000313" key="3">
    <source>
        <dbReference type="Proteomes" id="UP000001307"/>
    </source>
</evidence>
<feature type="compositionally biased region" description="Low complexity" evidence="1">
    <location>
        <begin position="117"/>
        <end position="152"/>
    </location>
</feature>
<proteinExistence type="predicted"/>
<feature type="compositionally biased region" description="Low complexity" evidence="1">
    <location>
        <begin position="97"/>
        <end position="109"/>
    </location>
</feature>